<comment type="caution">
    <text evidence="1">The sequence shown here is derived from an EMBL/GenBank/DDBJ whole genome shotgun (WGS) entry which is preliminary data.</text>
</comment>
<dbReference type="EMBL" id="CAJJDN010000074">
    <property type="protein sequence ID" value="CAD8100522.1"/>
    <property type="molecule type" value="Genomic_DNA"/>
</dbReference>
<dbReference type="Proteomes" id="UP000692954">
    <property type="component" value="Unassembled WGS sequence"/>
</dbReference>
<evidence type="ECO:0000313" key="1">
    <source>
        <dbReference type="EMBL" id="CAD8100522.1"/>
    </source>
</evidence>
<reference evidence="1" key="1">
    <citation type="submission" date="2021-01" db="EMBL/GenBank/DDBJ databases">
        <authorList>
            <consortium name="Genoscope - CEA"/>
            <person name="William W."/>
        </authorList>
    </citation>
    <scope>NUCLEOTIDE SEQUENCE</scope>
</reference>
<organism evidence="1 2">
    <name type="scientific">Paramecium sonneborni</name>
    <dbReference type="NCBI Taxonomy" id="65129"/>
    <lineage>
        <taxon>Eukaryota</taxon>
        <taxon>Sar</taxon>
        <taxon>Alveolata</taxon>
        <taxon>Ciliophora</taxon>
        <taxon>Intramacronucleata</taxon>
        <taxon>Oligohymenophorea</taxon>
        <taxon>Peniculida</taxon>
        <taxon>Parameciidae</taxon>
        <taxon>Paramecium</taxon>
    </lineage>
</organism>
<gene>
    <name evidence="1" type="ORF">PSON_ATCC_30995.1.T0740071</name>
</gene>
<evidence type="ECO:0000313" key="2">
    <source>
        <dbReference type="Proteomes" id="UP000692954"/>
    </source>
</evidence>
<sequence length="137" mass="16090">MSLVQLYLLRKQITLIQHPNIFMTQHDIDESELNKDGNIVPYNVVRKPDIIDEKQNKSQPVEEIIQPLQSQNQTKKLSRTQKQIILIISLQQEAEFIQIDLEPSQVETKIQQILNKKTQEEYLHLKKLTKAQNHQAI</sequence>
<protein>
    <submittedName>
        <fullName evidence="1">Uncharacterized protein</fullName>
    </submittedName>
</protein>
<dbReference type="AlphaFoldDB" id="A0A8S1PBD8"/>
<proteinExistence type="predicted"/>
<keyword evidence="2" id="KW-1185">Reference proteome</keyword>
<accession>A0A8S1PBD8</accession>
<name>A0A8S1PBD8_9CILI</name>